<evidence type="ECO:0000313" key="3">
    <source>
        <dbReference type="EMBL" id="AMW08789.1"/>
    </source>
</evidence>
<sequence length="89" mass="9590">MESADRANAAPPVGVADRTQPLPLSFAQQRLWFLDQLDPGPPEYNVLCPSGCAEKPLVGALAAALGAVVARHEVLRTRWSPVRTASRTR</sequence>
<accession>A0A143BVB6</accession>
<dbReference type="Gene3D" id="3.30.559.10">
    <property type="entry name" value="Chloramphenicol acetyltransferase-like domain"/>
    <property type="match status" value="1"/>
</dbReference>
<dbReference type="EMBL" id="CP015098">
    <property type="protein sequence ID" value="AMW08789.1"/>
    <property type="molecule type" value="Genomic_DNA"/>
</dbReference>
<proteinExistence type="predicted"/>
<feature type="region of interest" description="Disordered" evidence="1">
    <location>
        <begin position="1"/>
        <end position="21"/>
    </location>
</feature>
<feature type="domain" description="Condensation" evidence="2">
    <location>
        <begin position="22"/>
        <end position="79"/>
    </location>
</feature>
<dbReference type="GO" id="GO:0003824">
    <property type="term" value="F:catalytic activity"/>
    <property type="evidence" value="ECO:0007669"/>
    <property type="project" value="InterPro"/>
</dbReference>
<keyword evidence="4" id="KW-1185">Reference proteome</keyword>
<dbReference type="AlphaFoldDB" id="A0A143BVB6"/>
<reference evidence="4" key="1">
    <citation type="submission" date="2016-04" db="EMBL/GenBank/DDBJ databases">
        <authorList>
            <person name="Zhang B."/>
        </authorList>
    </citation>
    <scope>NUCLEOTIDE SEQUENCE [LARGE SCALE GENOMIC DNA]</scope>
    <source>
        <strain evidence="4">S10</strain>
    </source>
</reference>
<protein>
    <recommendedName>
        <fullName evidence="2">Condensation domain-containing protein</fullName>
    </recommendedName>
</protein>
<gene>
    <name evidence="3" type="ORF">A4E84_04295</name>
</gene>
<dbReference type="InterPro" id="IPR023213">
    <property type="entry name" value="CAT-like_dom_sf"/>
</dbReference>
<evidence type="ECO:0000259" key="2">
    <source>
        <dbReference type="Pfam" id="PF00668"/>
    </source>
</evidence>
<organism evidence="3 4">
    <name type="scientific">Streptomyces qaidamensis</name>
    <dbReference type="NCBI Taxonomy" id="1783515"/>
    <lineage>
        <taxon>Bacteria</taxon>
        <taxon>Bacillati</taxon>
        <taxon>Actinomycetota</taxon>
        <taxon>Actinomycetes</taxon>
        <taxon>Kitasatosporales</taxon>
        <taxon>Streptomycetaceae</taxon>
        <taxon>Streptomyces</taxon>
        <taxon>Streptomyces aurantiacus group</taxon>
    </lineage>
</organism>
<dbReference type="GO" id="GO:0008610">
    <property type="term" value="P:lipid biosynthetic process"/>
    <property type="evidence" value="ECO:0007669"/>
    <property type="project" value="UniProtKB-ARBA"/>
</dbReference>
<dbReference type="Pfam" id="PF00668">
    <property type="entry name" value="Condensation"/>
    <property type="match status" value="1"/>
</dbReference>
<dbReference type="InterPro" id="IPR001242">
    <property type="entry name" value="Condensation_dom"/>
</dbReference>
<evidence type="ECO:0000256" key="1">
    <source>
        <dbReference type="SAM" id="MobiDB-lite"/>
    </source>
</evidence>
<name>A0A143BVB6_9ACTN</name>
<dbReference type="Proteomes" id="UP000076096">
    <property type="component" value="Chromosome"/>
</dbReference>
<dbReference type="KEGG" id="stsi:A4E84_04295"/>
<evidence type="ECO:0000313" key="4">
    <source>
        <dbReference type="Proteomes" id="UP000076096"/>
    </source>
</evidence>
<dbReference type="SUPFAM" id="SSF52777">
    <property type="entry name" value="CoA-dependent acyltransferases"/>
    <property type="match status" value="1"/>
</dbReference>
<dbReference type="STRING" id="1783515.A4E84_04295"/>